<dbReference type="PANTHER" id="PTHR43434:SF1">
    <property type="entry name" value="PHOSPHOGLYCOLATE PHOSPHATASE"/>
    <property type="match status" value="1"/>
</dbReference>
<dbReference type="InterPro" id="IPR036412">
    <property type="entry name" value="HAD-like_sf"/>
</dbReference>
<reference evidence="1 2" key="1">
    <citation type="submission" date="2022-07" db="EMBL/GenBank/DDBJ databases">
        <title>Novel species in genus Arthrobacter.</title>
        <authorList>
            <person name="Liu Y."/>
        </authorList>
    </citation>
    <scope>NUCLEOTIDE SEQUENCE [LARGE SCALE GENOMIC DNA]</scope>
    <source>
        <strain evidence="2">zg-Y859</strain>
    </source>
</reference>
<dbReference type="Pfam" id="PF13419">
    <property type="entry name" value="HAD_2"/>
    <property type="match status" value="1"/>
</dbReference>
<dbReference type="InterPro" id="IPR050155">
    <property type="entry name" value="HAD-like_hydrolase_sf"/>
</dbReference>
<dbReference type="InterPro" id="IPR041492">
    <property type="entry name" value="HAD_2"/>
</dbReference>
<name>A0ABT1NQ15_9MICC</name>
<dbReference type="SUPFAM" id="SSF56784">
    <property type="entry name" value="HAD-like"/>
    <property type="match status" value="1"/>
</dbReference>
<dbReference type="PANTHER" id="PTHR43434">
    <property type="entry name" value="PHOSPHOGLYCOLATE PHOSPHATASE"/>
    <property type="match status" value="1"/>
</dbReference>
<accession>A0ABT1NQ15</accession>
<dbReference type="SFLD" id="SFLDG01129">
    <property type="entry name" value="C1.5:_HAD__Beta-PGM__Phosphata"/>
    <property type="match status" value="1"/>
</dbReference>
<dbReference type="InterPro" id="IPR006439">
    <property type="entry name" value="HAD-SF_hydro_IA"/>
</dbReference>
<sequence length="252" mass="27323">MSTQTKTLDPAAVTTILCDADGNLFPSEEIAFEASVGVTNDLAAELGMEERFDSEQLRLATTGKNFRTLAKELSAGTGQWEKPQHQLGQEDLERWIAEEKRVVSDYLNKRLEPDSDVVDVLGSLAKSYGLAVVSSSALSRLQKCFEATDLEQFFAPERVFSAEDSLPTPVSKPDPAVYLQAIKELGLTAGETLAIEDSLPGAQSAVAAGCQVIGNLRFVAPAEREQRRRELEEAGVAAVISSWPELLPLLRG</sequence>
<dbReference type="Gene3D" id="3.40.50.1000">
    <property type="entry name" value="HAD superfamily/HAD-like"/>
    <property type="match status" value="1"/>
</dbReference>
<gene>
    <name evidence="1" type="ORF">NNX28_01695</name>
</gene>
<dbReference type="EMBL" id="JANFLP010000001">
    <property type="protein sequence ID" value="MCQ1948641.1"/>
    <property type="molecule type" value="Genomic_DNA"/>
</dbReference>
<comment type="caution">
    <text evidence="1">The sequence shown here is derived from an EMBL/GenBank/DDBJ whole genome shotgun (WGS) entry which is preliminary data.</text>
</comment>
<dbReference type="InterPro" id="IPR023214">
    <property type="entry name" value="HAD_sf"/>
</dbReference>
<keyword evidence="2" id="KW-1185">Reference proteome</keyword>
<evidence type="ECO:0000313" key="2">
    <source>
        <dbReference type="Proteomes" id="UP001206924"/>
    </source>
</evidence>
<dbReference type="Proteomes" id="UP001206924">
    <property type="component" value="Unassembled WGS sequence"/>
</dbReference>
<proteinExistence type="predicted"/>
<dbReference type="SFLD" id="SFLDS00003">
    <property type="entry name" value="Haloacid_Dehalogenase"/>
    <property type="match status" value="1"/>
</dbReference>
<dbReference type="RefSeq" id="WP_255864570.1">
    <property type="nucleotide sequence ID" value="NZ_CP104263.1"/>
</dbReference>
<dbReference type="NCBIfam" id="TIGR01509">
    <property type="entry name" value="HAD-SF-IA-v3"/>
    <property type="match status" value="1"/>
</dbReference>
<organism evidence="1 2">
    <name type="scientific">Arthrobacter jinronghuae</name>
    <dbReference type="NCBI Taxonomy" id="2964609"/>
    <lineage>
        <taxon>Bacteria</taxon>
        <taxon>Bacillati</taxon>
        <taxon>Actinomycetota</taxon>
        <taxon>Actinomycetes</taxon>
        <taxon>Micrococcales</taxon>
        <taxon>Micrococcaceae</taxon>
        <taxon>Arthrobacter</taxon>
    </lineage>
</organism>
<dbReference type="Gene3D" id="1.10.150.240">
    <property type="entry name" value="Putative phosphatase, domain 2"/>
    <property type="match status" value="1"/>
</dbReference>
<evidence type="ECO:0000313" key="1">
    <source>
        <dbReference type="EMBL" id="MCQ1948641.1"/>
    </source>
</evidence>
<dbReference type="CDD" id="cd07505">
    <property type="entry name" value="HAD_BPGM-like"/>
    <property type="match status" value="1"/>
</dbReference>
<dbReference type="InterPro" id="IPR023198">
    <property type="entry name" value="PGP-like_dom2"/>
</dbReference>
<protein>
    <submittedName>
        <fullName evidence="1">HAD family phosphatase</fullName>
    </submittedName>
</protein>